<feature type="domain" description="C2H2-type" evidence="1">
    <location>
        <begin position="322"/>
        <end position="343"/>
    </location>
</feature>
<keyword evidence="2" id="KW-0255">Endonuclease</keyword>
<dbReference type="InterPro" id="IPR002711">
    <property type="entry name" value="HNH"/>
</dbReference>
<dbReference type="GO" id="GO:0004519">
    <property type="term" value="F:endonuclease activity"/>
    <property type="evidence" value="ECO:0007669"/>
    <property type="project" value="UniProtKB-KW"/>
</dbReference>
<gene>
    <name evidence="2" type="ORF">COX81_00740</name>
</gene>
<name>A0A2M7V9P8_9BACT</name>
<dbReference type="Pfam" id="PF01844">
    <property type="entry name" value="HNH"/>
    <property type="match status" value="1"/>
</dbReference>
<protein>
    <submittedName>
        <fullName evidence="2">HNH endonuclease</fullName>
    </submittedName>
</protein>
<evidence type="ECO:0000259" key="1">
    <source>
        <dbReference type="PROSITE" id="PS00028"/>
    </source>
</evidence>
<dbReference type="PANTHER" id="PTHR39639">
    <property type="entry name" value="CHROMOSOME 16, WHOLE GENOME SHOTGUN SEQUENCE"/>
    <property type="match status" value="1"/>
</dbReference>
<sequence length="367" mass="43123">MKIDLHKIKISEVVKDYKDSAEEGVSAYGGKLDIRPKYQREFVYSGKQRDEVIRTIKNGFPLNVMYWVKKEDGNFEVLDGQQRTISLAQFVNGDFSIEFNGRIAMFHNLTKEEQDQIMNYDLMIYHCEGNDKEKLDWFKIINIAGEKLFPQELRNAVYTGSWLSDAKLKFSKSNCAAYLLSNDGGALITAKLNRQEYLEIALSWINNGEIEEYMAQHQHDKNANDLWQYFQNIIPWVRGIFPNYRKEMSSVNWGELYNQFKDKKFNSQKLEIEITKLMQDEDVTKKSGIYPYVLTRQEKYLNIRTFTDKQKRESYEKQKGVCVVCKEKFELAEMEADHITPWHEGGKTTDKNCQMLCKECNRRKSGK</sequence>
<comment type="caution">
    <text evidence="2">The sequence shown here is derived from an EMBL/GenBank/DDBJ whole genome shotgun (WGS) entry which is preliminary data.</text>
</comment>
<dbReference type="Proteomes" id="UP000228568">
    <property type="component" value="Unassembled WGS sequence"/>
</dbReference>
<proteinExistence type="predicted"/>
<keyword evidence="2" id="KW-0378">Hydrolase</keyword>
<keyword evidence="2" id="KW-0540">Nuclease</keyword>
<dbReference type="InterPro" id="IPR003615">
    <property type="entry name" value="HNH_nuc"/>
</dbReference>
<dbReference type="PANTHER" id="PTHR39639:SF1">
    <property type="entry name" value="DUF262 DOMAIN-CONTAINING PROTEIN"/>
    <property type="match status" value="1"/>
</dbReference>
<reference evidence="3" key="1">
    <citation type="submission" date="2017-09" db="EMBL/GenBank/DDBJ databases">
        <title>Depth-based differentiation of microbial function through sediment-hosted aquifers and enrichment of novel symbionts in the deep terrestrial subsurface.</title>
        <authorList>
            <person name="Probst A.J."/>
            <person name="Ladd B."/>
            <person name="Jarett J.K."/>
            <person name="Geller-Mcgrath D.E."/>
            <person name="Sieber C.M.K."/>
            <person name="Emerson J.B."/>
            <person name="Anantharaman K."/>
            <person name="Thomas B.C."/>
            <person name="Malmstrom R."/>
            <person name="Stieglmeier M."/>
            <person name="Klingl A."/>
            <person name="Woyke T."/>
            <person name="Ryan C.M."/>
            <person name="Banfield J.F."/>
        </authorList>
    </citation>
    <scope>NUCLEOTIDE SEQUENCE [LARGE SCALE GENOMIC DNA]</scope>
</reference>
<dbReference type="EMBL" id="PFPK01000010">
    <property type="protein sequence ID" value="PIZ95503.1"/>
    <property type="molecule type" value="Genomic_DNA"/>
</dbReference>
<dbReference type="Pfam" id="PF03235">
    <property type="entry name" value="GmrSD_N"/>
    <property type="match status" value="1"/>
</dbReference>
<organism evidence="2 3">
    <name type="scientific">Candidatus Magasanikbacteria bacterium CG_4_10_14_0_2_um_filter_37_12</name>
    <dbReference type="NCBI Taxonomy" id="1974637"/>
    <lineage>
        <taxon>Bacteria</taxon>
        <taxon>Candidatus Magasanikiibacteriota</taxon>
    </lineage>
</organism>
<dbReference type="Gene3D" id="1.10.30.50">
    <property type="match status" value="1"/>
</dbReference>
<dbReference type="InterPro" id="IPR004919">
    <property type="entry name" value="GmrSD_N"/>
</dbReference>
<dbReference type="AlphaFoldDB" id="A0A2M7V9P8"/>
<dbReference type="CDD" id="cd00085">
    <property type="entry name" value="HNHc"/>
    <property type="match status" value="1"/>
</dbReference>
<dbReference type="InterPro" id="IPR013087">
    <property type="entry name" value="Znf_C2H2_type"/>
</dbReference>
<accession>A0A2M7V9P8</accession>
<dbReference type="GO" id="GO:0008270">
    <property type="term" value="F:zinc ion binding"/>
    <property type="evidence" value="ECO:0007669"/>
    <property type="project" value="InterPro"/>
</dbReference>
<dbReference type="PROSITE" id="PS00028">
    <property type="entry name" value="ZINC_FINGER_C2H2_1"/>
    <property type="match status" value="1"/>
</dbReference>
<evidence type="ECO:0000313" key="3">
    <source>
        <dbReference type="Proteomes" id="UP000228568"/>
    </source>
</evidence>
<evidence type="ECO:0000313" key="2">
    <source>
        <dbReference type="EMBL" id="PIZ95503.1"/>
    </source>
</evidence>
<dbReference type="SMART" id="SM00507">
    <property type="entry name" value="HNHc"/>
    <property type="match status" value="1"/>
</dbReference>
<dbReference type="GO" id="GO:0003676">
    <property type="term" value="F:nucleic acid binding"/>
    <property type="evidence" value="ECO:0007669"/>
    <property type="project" value="InterPro"/>
</dbReference>